<dbReference type="Gene3D" id="2.60.120.1440">
    <property type="match status" value="1"/>
</dbReference>
<organism evidence="3 4">
    <name type="scientific">Pseudoduganella violacea</name>
    <dbReference type="NCBI Taxonomy" id="1715466"/>
    <lineage>
        <taxon>Bacteria</taxon>
        <taxon>Pseudomonadati</taxon>
        <taxon>Pseudomonadota</taxon>
        <taxon>Betaproteobacteria</taxon>
        <taxon>Burkholderiales</taxon>
        <taxon>Oxalobacteraceae</taxon>
        <taxon>Telluria group</taxon>
        <taxon>Pseudoduganella</taxon>
    </lineage>
</organism>
<dbReference type="PIRSF" id="PIRSF018266">
    <property type="entry name" value="FecR"/>
    <property type="match status" value="1"/>
</dbReference>
<keyword evidence="3" id="KW-0472">Membrane</keyword>
<dbReference type="Pfam" id="PF04773">
    <property type="entry name" value="FecR"/>
    <property type="match status" value="1"/>
</dbReference>
<dbReference type="GO" id="GO:0016989">
    <property type="term" value="F:sigma factor antagonist activity"/>
    <property type="evidence" value="ECO:0007669"/>
    <property type="project" value="TreeGrafter"/>
</dbReference>
<dbReference type="Pfam" id="PF16220">
    <property type="entry name" value="DUF4880"/>
    <property type="match status" value="1"/>
</dbReference>
<dbReference type="EMBL" id="JACHXD010000001">
    <property type="protein sequence ID" value="MBB3117585.1"/>
    <property type="molecule type" value="Genomic_DNA"/>
</dbReference>
<evidence type="ECO:0000313" key="4">
    <source>
        <dbReference type="Proteomes" id="UP000541535"/>
    </source>
</evidence>
<evidence type="ECO:0000259" key="1">
    <source>
        <dbReference type="Pfam" id="PF04773"/>
    </source>
</evidence>
<reference evidence="3 4" key="1">
    <citation type="submission" date="2020-08" db="EMBL/GenBank/DDBJ databases">
        <title>Genomic Encyclopedia of Type Strains, Phase III (KMG-III): the genomes of soil and plant-associated and newly described type strains.</title>
        <authorList>
            <person name="Whitman W."/>
        </authorList>
    </citation>
    <scope>NUCLEOTIDE SEQUENCE [LARGE SCALE GENOMIC DNA]</scope>
    <source>
        <strain evidence="3 4">CECT 8897</strain>
    </source>
</reference>
<feature type="domain" description="FecR protein" evidence="1">
    <location>
        <begin position="115"/>
        <end position="207"/>
    </location>
</feature>
<keyword evidence="4" id="KW-1185">Reference proteome</keyword>
<sequence>MDTVLSSTIPAEVRLQAASWLVELQSEQANDATRSAWQAWRAAHQDHERAWQKVAAFSARLDQLPPALAQATLAAPRSAARRRAVQALAVALFAGGAAWMLEEQASWRQWSADRRTGTGQRSSLALADGTIVEMNASSAIDIDYSGSERVLRLIDGEIMVTTAKDVAERPFYVYTGHGRLQALGTRFSVSRAGCRQTEVAVYDGAVEVRPLDASPQRLQAGQMLHFSDAAVGPLQAADENASVWLQGMLVATDMPLERFVAALARYRHGRLAVDPAIAALKVSGTYPLADTDKVLDMLGKTLPLQVRYMTRYWVTLAPRSARG</sequence>
<gene>
    <name evidence="3" type="ORF">FHS03_000604</name>
</gene>
<dbReference type="InterPro" id="IPR006860">
    <property type="entry name" value="FecR"/>
</dbReference>
<evidence type="ECO:0000313" key="3">
    <source>
        <dbReference type="EMBL" id="MBB3117585.1"/>
    </source>
</evidence>
<protein>
    <submittedName>
        <fullName evidence="3">Transmembrane sensor</fullName>
    </submittedName>
</protein>
<dbReference type="RefSeq" id="WP_183439513.1">
    <property type="nucleotide sequence ID" value="NZ_JACHXD010000001.1"/>
</dbReference>
<accession>A0A7W5B873</accession>
<dbReference type="AlphaFoldDB" id="A0A7W5B873"/>
<dbReference type="Proteomes" id="UP000541535">
    <property type="component" value="Unassembled WGS sequence"/>
</dbReference>
<dbReference type="PANTHER" id="PTHR30273">
    <property type="entry name" value="PERIPLASMIC SIGNAL SENSOR AND SIGMA FACTOR ACTIVATOR FECR-RELATED"/>
    <property type="match status" value="1"/>
</dbReference>
<evidence type="ECO:0000259" key="2">
    <source>
        <dbReference type="Pfam" id="PF16220"/>
    </source>
</evidence>
<dbReference type="PANTHER" id="PTHR30273:SF2">
    <property type="entry name" value="PROTEIN FECR"/>
    <property type="match status" value="1"/>
</dbReference>
<keyword evidence="3" id="KW-0812">Transmembrane</keyword>
<dbReference type="InterPro" id="IPR012373">
    <property type="entry name" value="Ferrdict_sens_TM"/>
</dbReference>
<feature type="domain" description="FecR N-terminal" evidence="2">
    <location>
        <begin position="16"/>
        <end position="56"/>
    </location>
</feature>
<proteinExistence type="predicted"/>
<comment type="caution">
    <text evidence="3">The sequence shown here is derived from an EMBL/GenBank/DDBJ whole genome shotgun (WGS) entry which is preliminary data.</text>
</comment>
<dbReference type="InterPro" id="IPR032623">
    <property type="entry name" value="FecR_N"/>
</dbReference>
<name>A0A7W5B873_9BURK</name>